<keyword evidence="2 6" id="KW-0812">Transmembrane</keyword>
<dbReference type="CDD" id="cd17475">
    <property type="entry name" value="MFS_MT3072_like"/>
    <property type="match status" value="1"/>
</dbReference>
<evidence type="ECO:0000256" key="6">
    <source>
        <dbReference type="SAM" id="Phobius"/>
    </source>
</evidence>
<dbReference type="InterPro" id="IPR052952">
    <property type="entry name" value="MFS-Transporter"/>
</dbReference>
<sequence length="456" mass="48804">MCKHELMPDEPSGVQELTLSARWWIVLVSLVATASSFLFINGVAFLIPRLQNEHATPLATAALLASMPSWGMVVTLVAWGYVLDHVGERIVLTVGSALTAMAAYAAASVHSLFLMGIYLFLGGMAAASCNSAGGRLVSGWFPPHQRGLAMGIRQTAQPLGIALGALVIPELAERSIHHGLMFPAVVCTMAAVASALGVIDPPHKSRKSATRQELANPYRGSFVLWRIHAASALLMMPQTVTVTFMLVWLMNHHGWSVAAAGILVTVSQLLGALGRIAVGRWSDHVGSRMRPVRIIAIAAAASLFLLALIDNQGSRYDVALMIAISVIAVLDNGLQATAITEYAGPYWSGRALGTQNTTQRLMAAAGPPLFGALIMTAAYPQAWFLCGLFPLAAVPLVPTRLLPPGLEIRARTRSVRRHRRWHAVRSLDLPGNPRRPGPPAQRRRRDPGGKAASPPT</sequence>
<feature type="transmembrane region" description="Helical" evidence="6">
    <location>
        <begin position="102"/>
        <end position="127"/>
    </location>
</feature>
<evidence type="ECO:0000256" key="5">
    <source>
        <dbReference type="SAM" id="MobiDB-lite"/>
    </source>
</evidence>
<feature type="transmembrane region" description="Helical" evidence="6">
    <location>
        <begin position="255"/>
        <end position="278"/>
    </location>
</feature>
<reference evidence="9" key="1">
    <citation type="submission" date="2018-02" db="EMBL/GenBank/DDBJ databases">
        <authorList>
            <person name="Seth-Smith MB H."/>
            <person name="Seth-Smith H."/>
        </authorList>
    </citation>
    <scope>NUCLEOTIDE SEQUENCE [LARGE SCALE GENOMIC DNA]</scope>
</reference>
<proteinExistence type="predicted"/>
<dbReference type="EMBL" id="LR130759">
    <property type="protein sequence ID" value="VDM87975.1"/>
    <property type="molecule type" value="Genomic_DNA"/>
</dbReference>
<dbReference type="AlphaFoldDB" id="A0A447GC01"/>
<evidence type="ECO:0000313" key="9">
    <source>
        <dbReference type="Proteomes" id="UP000269998"/>
    </source>
</evidence>
<feature type="region of interest" description="Disordered" evidence="5">
    <location>
        <begin position="422"/>
        <end position="456"/>
    </location>
</feature>
<keyword evidence="9" id="KW-1185">Reference proteome</keyword>
<dbReference type="SUPFAM" id="SSF103473">
    <property type="entry name" value="MFS general substrate transporter"/>
    <property type="match status" value="1"/>
</dbReference>
<protein>
    <submittedName>
        <fullName evidence="8">Hexuronate transporter</fullName>
    </submittedName>
</protein>
<dbReference type="GO" id="GO:0005886">
    <property type="term" value="C:plasma membrane"/>
    <property type="evidence" value="ECO:0007669"/>
    <property type="project" value="UniProtKB-SubCell"/>
</dbReference>
<evidence type="ECO:0000256" key="4">
    <source>
        <dbReference type="ARBA" id="ARBA00023136"/>
    </source>
</evidence>
<feature type="transmembrane region" description="Helical" evidence="6">
    <location>
        <begin position="180"/>
        <end position="202"/>
    </location>
</feature>
<dbReference type="InterPro" id="IPR011701">
    <property type="entry name" value="MFS"/>
</dbReference>
<dbReference type="PANTHER" id="PTHR23527">
    <property type="entry name" value="BLL3282 PROTEIN"/>
    <property type="match status" value="1"/>
</dbReference>
<feature type="transmembrane region" description="Helical" evidence="6">
    <location>
        <begin position="58"/>
        <end position="82"/>
    </location>
</feature>
<dbReference type="Gene3D" id="1.20.1250.20">
    <property type="entry name" value="MFS general substrate transporter like domains"/>
    <property type="match status" value="2"/>
</dbReference>
<keyword evidence="4 6" id="KW-0472">Membrane</keyword>
<evidence type="ECO:0000256" key="3">
    <source>
        <dbReference type="ARBA" id="ARBA00022989"/>
    </source>
</evidence>
<accession>A0A447GC01</accession>
<keyword evidence="3 6" id="KW-1133">Transmembrane helix</keyword>
<feature type="domain" description="Major facilitator superfamily (MFS) profile" evidence="7">
    <location>
        <begin position="25"/>
        <end position="407"/>
    </location>
</feature>
<dbReference type="InterPro" id="IPR020846">
    <property type="entry name" value="MFS_dom"/>
</dbReference>
<dbReference type="InterPro" id="IPR036259">
    <property type="entry name" value="MFS_trans_sf"/>
</dbReference>
<feature type="transmembrane region" description="Helical" evidence="6">
    <location>
        <begin position="290"/>
        <end position="309"/>
    </location>
</feature>
<evidence type="ECO:0000313" key="8">
    <source>
        <dbReference type="EMBL" id="VDM87975.1"/>
    </source>
</evidence>
<evidence type="ECO:0000256" key="1">
    <source>
        <dbReference type="ARBA" id="ARBA00004651"/>
    </source>
</evidence>
<dbReference type="Pfam" id="PF07690">
    <property type="entry name" value="MFS_1"/>
    <property type="match status" value="1"/>
</dbReference>
<dbReference type="PROSITE" id="PS50850">
    <property type="entry name" value="MFS"/>
    <property type="match status" value="1"/>
</dbReference>
<dbReference type="GO" id="GO:0022857">
    <property type="term" value="F:transmembrane transporter activity"/>
    <property type="evidence" value="ECO:0007669"/>
    <property type="project" value="InterPro"/>
</dbReference>
<dbReference type="Proteomes" id="UP000269998">
    <property type="component" value="Chromosome"/>
</dbReference>
<dbReference type="PANTHER" id="PTHR23527:SF1">
    <property type="entry name" value="BLL3282 PROTEIN"/>
    <property type="match status" value="1"/>
</dbReference>
<evidence type="ECO:0000259" key="7">
    <source>
        <dbReference type="PROSITE" id="PS50850"/>
    </source>
</evidence>
<gene>
    <name evidence="8" type="primary">exuT</name>
    <name evidence="8" type="ORF">MB901379_01527</name>
</gene>
<feature type="transmembrane region" description="Helical" evidence="6">
    <location>
        <begin position="23"/>
        <end position="46"/>
    </location>
</feature>
<comment type="subcellular location">
    <subcellularLocation>
        <location evidence="1">Cell membrane</location>
        <topology evidence="1">Multi-pass membrane protein</topology>
    </subcellularLocation>
</comment>
<name>A0A447GC01_9MYCO</name>
<evidence type="ECO:0000256" key="2">
    <source>
        <dbReference type="ARBA" id="ARBA00022692"/>
    </source>
</evidence>
<organism evidence="8 9">
    <name type="scientific">Mycobacterium basiliense</name>
    <dbReference type="NCBI Taxonomy" id="2094119"/>
    <lineage>
        <taxon>Bacteria</taxon>
        <taxon>Bacillati</taxon>
        <taxon>Actinomycetota</taxon>
        <taxon>Actinomycetes</taxon>
        <taxon>Mycobacteriales</taxon>
        <taxon>Mycobacteriaceae</taxon>
        <taxon>Mycobacterium</taxon>
    </lineage>
</organism>
<feature type="transmembrane region" description="Helical" evidence="6">
    <location>
        <begin position="223"/>
        <end position="249"/>
    </location>
</feature>
<dbReference type="KEGG" id="mbai:MB901379_01527"/>